<feature type="region of interest" description="Disordered" evidence="1">
    <location>
        <begin position="106"/>
        <end position="145"/>
    </location>
</feature>
<feature type="compositionally biased region" description="Polar residues" evidence="1">
    <location>
        <begin position="13"/>
        <end position="33"/>
    </location>
</feature>
<accession>A0ABD0U9D6</accession>
<evidence type="ECO:0000256" key="1">
    <source>
        <dbReference type="SAM" id="MobiDB-lite"/>
    </source>
</evidence>
<organism evidence="2 3">
    <name type="scientific">Dendrobium thyrsiflorum</name>
    <name type="common">Pinecone-like raceme dendrobium</name>
    <name type="synonym">Orchid</name>
    <dbReference type="NCBI Taxonomy" id="117978"/>
    <lineage>
        <taxon>Eukaryota</taxon>
        <taxon>Viridiplantae</taxon>
        <taxon>Streptophyta</taxon>
        <taxon>Embryophyta</taxon>
        <taxon>Tracheophyta</taxon>
        <taxon>Spermatophyta</taxon>
        <taxon>Magnoliopsida</taxon>
        <taxon>Liliopsida</taxon>
        <taxon>Asparagales</taxon>
        <taxon>Orchidaceae</taxon>
        <taxon>Epidendroideae</taxon>
        <taxon>Malaxideae</taxon>
        <taxon>Dendrobiinae</taxon>
        <taxon>Dendrobium</taxon>
    </lineage>
</organism>
<dbReference type="AlphaFoldDB" id="A0ABD0U9D6"/>
<name>A0ABD0U9D6_DENTH</name>
<feature type="region of interest" description="Disordered" evidence="1">
    <location>
        <begin position="286"/>
        <end position="326"/>
    </location>
</feature>
<proteinExistence type="predicted"/>
<dbReference type="Proteomes" id="UP001552299">
    <property type="component" value="Unassembled WGS sequence"/>
</dbReference>
<evidence type="ECO:0000313" key="3">
    <source>
        <dbReference type="Proteomes" id="UP001552299"/>
    </source>
</evidence>
<evidence type="ECO:0000313" key="2">
    <source>
        <dbReference type="EMBL" id="KAL0909377.1"/>
    </source>
</evidence>
<reference evidence="2 3" key="1">
    <citation type="journal article" date="2024" name="Plant Biotechnol. J.">
        <title>Dendrobium thyrsiflorum genome and its molecular insights into genes involved in important horticultural traits.</title>
        <authorList>
            <person name="Chen B."/>
            <person name="Wang J.Y."/>
            <person name="Zheng P.J."/>
            <person name="Li K.L."/>
            <person name="Liang Y.M."/>
            <person name="Chen X.F."/>
            <person name="Zhang C."/>
            <person name="Zhao X."/>
            <person name="He X."/>
            <person name="Zhang G.Q."/>
            <person name="Liu Z.J."/>
            <person name="Xu Q."/>
        </authorList>
    </citation>
    <scope>NUCLEOTIDE SEQUENCE [LARGE SCALE GENOMIC DNA]</scope>
    <source>
        <strain evidence="2">GZMU011</strain>
    </source>
</reference>
<gene>
    <name evidence="2" type="ORF">M5K25_020239</name>
</gene>
<keyword evidence="3" id="KW-1185">Reference proteome</keyword>
<dbReference type="EMBL" id="JANQDX010000016">
    <property type="protein sequence ID" value="KAL0909377.1"/>
    <property type="molecule type" value="Genomic_DNA"/>
</dbReference>
<comment type="caution">
    <text evidence="2">The sequence shown here is derived from an EMBL/GenBank/DDBJ whole genome shotgun (WGS) entry which is preliminary data.</text>
</comment>
<feature type="region of interest" description="Disordered" evidence="1">
    <location>
        <begin position="1"/>
        <end position="51"/>
    </location>
</feature>
<feature type="region of interest" description="Disordered" evidence="1">
    <location>
        <begin position="237"/>
        <end position="261"/>
    </location>
</feature>
<sequence>MANRRSNRILGASRSNTHQSGNQSMNHGRQVSASFRPGGQHVVGEGTSGPSLEERIRKMEESQNEILQLLRETRQPALAPQEEVLLPQDPLGMDDVQLDHLHAEIPLPPLRRHPQSRQDDELADTASSTHPSYIGRQPRIPPDLPEDLAQPHVAELPRNTLRHELRRLILLIHISAQIAHLVVEVVKIREIKHLQQILFPGGRVKRPHTGAPNGAPLPCPRAGAGCAAGGARRRLAAGRRPAGLAAQPCPGPDFRPGRSDSDVFGVPGTIFRRSGSNFDTFEAQWSFYDQGPKAREEGEKKRRGEGRSSSSTTAGVSPSEFRRTAT</sequence>
<protein>
    <submittedName>
        <fullName evidence="2">Uncharacterized protein</fullName>
    </submittedName>
</protein>
<feature type="compositionally biased region" description="Basic and acidic residues" evidence="1">
    <location>
        <begin position="292"/>
        <end position="306"/>
    </location>
</feature>